<reference evidence="1" key="1">
    <citation type="submission" date="2021-10" db="EMBL/GenBank/DDBJ databases">
        <title>Melipona bicolor Genome sequencing and assembly.</title>
        <authorList>
            <person name="Araujo N.S."/>
            <person name="Arias M.C."/>
        </authorList>
    </citation>
    <scope>NUCLEOTIDE SEQUENCE</scope>
    <source>
        <strain evidence="1">USP_2M_L1-L4_2017</strain>
        <tissue evidence="1">Whole body</tissue>
    </source>
</reference>
<dbReference type="EMBL" id="JAHYIQ010000021">
    <property type="protein sequence ID" value="KAK1123260.1"/>
    <property type="molecule type" value="Genomic_DNA"/>
</dbReference>
<protein>
    <submittedName>
        <fullName evidence="1">Uncharacterized protein</fullName>
    </submittedName>
</protein>
<gene>
    <name evidence="1" type="ORF">K0M31_008889</name>
</gene>
<proteinExistence type="predicted"/>
<comment type="caution">
    <text evidence="1">The sequence shown here is derived from an EMBL/GenBank/DDBJ whole genome shotgun (WGS) entry which is preliminary data.</text>
</comment>
<keyword evidence="2" id="KW-1185">Reference proteome</keyword>
<accession>A0AA40FQU5</accession>
<name>A0AA40FQU5_9HYME</name>
<organism evidence="1 2">
    <name type="scientific">Melipona bicolor</name>
    <dbReference type="NCBI Taxonomy" id="60889"/>
    <lineage>
        <taxon>Eukaryota</taxon>
        <taxon>Metazoa</taxon>
        <taxon>Ecdysozoa</taxon>
        <taxon>Arthropoda</taxon>
        <taxon>Hexapoda</taxon>
        <taxon>Insecta</taxon>
        <taxon>Pterygota</taxon>
        <taxon>Neoptera</taxon>
        <taxon>Endopterygota</taxon>
        <taxon>Hymenoptera</taxon>
        <taxon>Apocrita</taxon>
        <taxon>Aculeata</taxon>
        <taxon>Apoidea</taxon>
        <taxon>Anthophila</taxon>
        <taxon>Apidae</taxon>
        <taxon>Melipona</taxon>
    </lineage>
</organism>
<dbReference type="Proteomes" id="UP001177670">
    <property type="component" value="Unassembled WGS sequence"/>
</dbReference>
<evidence type="ECO:0000313" key="1">
    <source>
        <dbReference type="EMBL" id="KAK1123260.1"/>
    </source>
</evidence>
<dbReference type="AlphaFoldDB" id="A0AA40FQU5"/>
<evidence type="ECO:0000313" key="2">
    <source>
        <dbReference type="Proteomes" id="UP001177670"/>
    </source>
</evidence>
<sequence length="86" mass="9629">MVLVVNGVLQEDIPTDSRSLYAAHPVYRETAAQLHSMPAKLVGPMGLLYVRQREMAATLPHDSKYKLLHASVQLCIDLFSAYLYVL</sequence>